<feature type="non-terminal residue" evidence="2">
    <location>
        <position position="134"/>
    </location>
</feature>
<feature type="region of interest" description="Disordered" evidence="1">
    <location>
        <begin position="1"/>
        <end position="134"/>
    </location>
</feature>
<protein>
    <submittedName>
        <fullName evidence="2">Glyoxalase family protein</fullName>
    </submittedName>
</protein>
<feature type="compositionally biased region" description="Basic residues" evidence="1">
    <location>
        <begin position="47"/>
        <end position="60"/>
    </location>
</feature>
<dbReference type="AlphaFoldDB" id="A0A6J4LRC9"/>
<feature type="compositionally biased region" description="Basic residues" evidence="1">
    <location>
        <begin position="118"/>
        <end position="134"/>
    </location>
</feature>
<sequence>EPHGDPPPHRRLGEHPRERPLLHGRAGDAAGEAQREPGRRLCLPPVLRRRRGHAGHRPHLLRLERAARAARHAEHHPHAAARRGRARAGLVGGAAGRAGRRARADRGAGRPPHAAVRGPRRAAPRLRRRRRPRR</sequence>
<evidence type="ECO:0000256" key="1">
    <source>
        <dbReference type="SAM" id="MobiDB-lite"/>
    </source>
</evidence>
<proteinExistence type="predicted"/>
<feature type="non-terminal residue" evidence="2">
    <location>
        <position position="1"/>
    </location>
</feature>
<feature type="compositionally biased region" description="Basic and acidic residues" evidence="1">
    <location>
        <begin position="1"/>
        <end position="21"/>
    </location>
</feature>
<evidence type="ECO:0000313" key="2">
    <source>
        <dbReference type="EMBL" id="CAA9336016.1"/>
    </source>
</evidence>
<dbReference type="EMBL" id="CADCTU010000602">
    <property type="protein sequence ID" value="CAA9336016.1"/>
    <property type="molecule type" value="Genomic_DNA"/>
</dbReference>
<gene>
    <name evidence="2" type="ORF">AVDCRST_MAG11-2705</name>
</gene>
<reference evidence="2" key="1">
    <citation type="submission" date="2020-02" db="EMBL/GenBank/DDBJ databases">
        <authorList>
            <person name="Meier V. D."/>
        </authorList>
    </citation>
    <scope>NUCLEOTIDE SEQUENCE</scope>
    <source>
        <strain evidence="2">AVDCRST_MAG11</strain>
    </source>
</reference>
<name>A0A6J4LRC9_9BACT</name>
<accession>A0A6J4LRC9</accession>
<feature type="compositionally biased region" description="Basic residues" evidence="1">
    <location>
        <begin position="68"/>
        <end position="86"/>
    </location>
</feature>
<organism evidence="2">
    <name type="scientific">uncultured Gemmatimonadaceae bacterium</name>
    <dbReference type="NCBI Taxonomy" id="246130"/>
    <lineage>
        <taxon>Bacteria</taxon>
        <taxon>Pseudomonadati</taxon>
        <taxon>Gemmatimonadota</taxon>
        <taxon>Gemmatimonadia</taxon>
        <taxon>Gemmatimonadales</taxon>
        <taxon>Gemmatimonadaceae</taxon>
        <taxon>environmental samples</taxon>
    </lineage>
</organism>